<keyword evidence="6" id="KW-1185">Reference proteome</keyword>
<dbReference type="Pfam" id="PF02709">
    <property type="entry name" value="Glyco_transf_7C"/>
    <property type="match status" value="1"/>
</dbReference>
<protein>
    <submittedName>
        <fullName evidence="5">Glycosyltransferase</fullName>
    </submittedName>
</protein>
<feature type="domain" description="Glycosyltransferase 2-like" evidence="3">
    <location>
        <begin position="9"/>
        <end position="136"/>
    </location>
</feature>
<evidence type="ECO:0000313" key="6">
    <source>
        <dbReference type="Proteomes" id="UP000275076"/>
    </source>
</evidence>
<keyword evidence="2" id="KW-1015">Disulfide bond</keyword>
<gene>
    <name evidence="5" type="ORF">D7Z54_14865</name>
</gene>
<feature type="non-terminal residue" evidence="5">
    <location>
        <position position="260"/>
    </location>
</feature>
<dbReference type="RefSeq" id="WP_125556653.1">
    <property type="nucleotide sequence ID" value="NZ_RBVX01000014.1"/>
</dbReference>
<feature type="domain" description="Galactosyltransferase C-terminal" evidence="4">
    <location>
        <begin position="158"/>
        <end position="206"/>
    </location>
</feature>
<dbReference type="InterPro" id="IPR027791">
    <property type="entry name" value="Galactosyl_T_C"/>
</dbReference>
<evidence type="ECO:0000256" key="1">
    <source>
        <dbReference type="ARBA" id="ARBA00022679"/>
    </source>
</evidence>
<evidence type="ECO:0000313" key="5">
    <source>
        <dbReference type="EMBL" id="RSL32437.1"/>
    </source>
</evidence>
<dbReference type="GO" id="GO:0004653">
    <property type="term" value="F:polypeptide N-acetylgalactosaminyltransferase activity"/>
    <property type="evidence" value="ECO:0007669"/>
    <property type="project" value="TreeGrafter"/>
</dbReference>
<dbReference type="InterPro" id="IPR001173">
    <property type="entry name" value="Glyco_trans_2-like"/>
</dbReference>
<dbReference type="Gene3D" id="3.90.550.10">
    <property type="entry name" value="Spore Coat Polysaccharide Biosynthesis Protein SpsA, Chain A"/>
    <property type="match status" value="1"/>
</dbReference>
<dbReference type="AlphaFoldDB" id="A0A428N2B1"/>
<name>A0A428N2B1_9BACI</name>
<reference evidence="5 6" key="1">
    <citation type="submission" date="2018-10" db="EMBL/GenBank/DDBJ databases">
        <title>Draft genome sequence of Bacillus salarius IM0101, isolated from a hypersaline soil in Inner Mongolia, China.</title>
        <authorList>
            <person name="Yamprayoonswat W."/>
            <person name="Boonvisut S."/>
            <person name="Jumpathong W."/>
            <person name="Sittihan S."/>
            <person name="Ruangsuj P."/>
            <person name="Wanthongcharoen S."/>
            <person name="Thongpramul N."/>
            <person name="Pimmason S."/>
            <person name="Yu B."/>
            <person name="Yasawong M."/>
        </authorList>
    </citation>
    <scope>NUCLEOTIDE SEQUENCE [LARGE SCALE GENOMIC DNA]</scope>
    <source>
        <strain evidence="5 6">IM0101</strain>
    </source>
</reference>
<dbReference type="PANTHER" id="PTHR11675:SF126">
    <property type="entry name" value="RICIN B LECTIN DOMAIN-CONTAINING PROTEIN"/>
    <property type="match status" value="1"/>
</dbReference>
<proteinExistence type="predicted"/>
<dbReference type="PANTHER" id="PTHR11675">
    <property type="entry name" value="N-ACETYLGALACTOSAMINYLTRANSFERASE"/>
    <property type="match status" value="1"/>
</dbReference>
<sequence>MKTSMPTVSIIFPAKNEGENVRNTLDSLFSCHSNEKYDVIIVDDGSSDGCCDFLTHYSKRHKVKWIRTKGIGAANARNLGAKHAKGQYFVFCDAHLFFKNMWIDKLIAPLKAGKTDAICPAIADSNNPVSIGYGQTLKPNLIVAWNKKSLSMSDTAVLPGGCLMIPKKVFHSIGGFETGFKTWGYEDIELSIKLWLFGYRCSVLPNVKVLHLFRKSHPYPLSNDHIYYNLMRMAYSHFNQNRINKCKKLIKDEDPLKVEK</sequence>
<dbReference type="OrthoDB" id="396512at2"/>
<dbReference type="Pfam" id="PF00535">
    <property type="entry name" value="Glycos_transf_2"/>
    <property type="match status" value="1"/>
</dbReference>
<organism evidence="5 6">
    <name type="scientific">Salibacterium salarium</name>
    <dbReference type="NCBI Taxonomy" id="284579"/>
    <lineage>
        <taxon>Bacteria</taxon>
        <taxon>Bacillati</taxon>
        <taxon>Bacillota</taxon>
        <taxon>Bacilli</taxon>
        <taxon>Bacillales</taxon>
        <taxon>Bacillaceae</taxon>
    </lineage>
</organism>
<dbReference type="GO" id="GO:0006493">
    <property type="term" value="P:protein O-linked glycosylation"/>
    <property type="evidence" value="ECO:0007669"/>
    <property type="project" value="TreeGrafter"/>
</dbReference>
<dbReference type="SUPFAM" id="SSF53448">
    <property type="entry name" value="Nucleotide-diphospho-sugar transferases"/>
    <property type="match status" value="1"/>
</dbReference>
<keyword evidence="1 5" id="KW-0808">Transferase</keyword>
<accession>A0A428N2B1</accession>
<dbReference type="Proteomes" id="UP000275076">
    <property type="component" value="Unassembled WGS sequence"/>
</dbReference>
<comment type="caution">
    <text evidence="5">The sequence shown here is derived from an EMBL/GenBank/DDBJ whole genome shotgun (WGS) entry which is preliminary data.</text>
</comment>
<dbReference type="InterPro" id="IPR029044">
    <property type="entry name" value="Nucleotide-diphossugar_trans"/>
</dbReference>
<evidence type="ECO:0000259" key="3">
    <source>
        <dbReference type="Pfam" id="PF00535"/>
    </source>
</evidence>
<evidence type="ECO:0000256" key="2">
    <source>
        <dbReference type="ARBA" id="ARBA00023157"/>
    </source>
</evidence>
<dbReference type="EMBL" id="RBVX01000014">
    <property type="protein sequence ID" value="RSL32437.1"/>
    <property type="molecule type" value="Genomic_DNA"/>
</dbReference>
<evidence type="ECO:0000259" key="4">
    <source>
        <dbReference type="Pfam" id="PF02709"/>
    </source>
</evidence>